<comment type="caution">
    <text evidence="2">The sequence shown here is derived from an EMBL/GenBank/DDBJ whole genome shotgun (WGS) entry which is preliminary data.</text>
</comment>
<proteinExistence type="predicted"/>
<reference evidence="2 3" key="1">
    <citation type="journal article" date="2016" name="Nat. Biotechnol.">
        <title>Measurement of bacterial replication rates in microbial communities.</title>
        <authorList>
            <person name="Brown C.T."/>
            <person name="Olm M.R."/>
            <person name="Thomas B.C."/>
            <person name="Banfield J.F."/>
        </authorList>
    </citation>
    <scope>NUCLEOTIDE SEQUENCE [LARGE SCALE GENOMIC DNA]</scope>
    <source>
        <strain evidence="2">42_262</strain>
    </source>
</reference>
<feature type="domain" description="Transposase DDE" evidence="1">
    <location>
        <begin position="33"/>
        <end position="143"/>
    </location>
</feature>
<evidence type="ECO:0000313" key="2">
    <source>
        <dbReference type="EMBL" id="OKZ43942.1"/>
    </source>
</evidence>
<name>A0A1Q6IT52_PHOVU</name>
<dbReference type="Pfam" id="PF13751">
    <property type="entry name" value="DDE_Tnp_1_6"/>
    <property type="match status" value="1"/>
</dbReference>
<dbReference type="PANTHER" id="PTHR33408">
    <property type="entry name" value="TRANSPOSASE"/>
    <property type="match status" value="1"/>
</dbReference>
<gene>
    <name evidence="2" type="ORF">BHV80_16035</name>
</gene>
<accession>A0A1Q6IT52</accession>
<dbReference type="InterPro" id="IPR025668">
    <property type="entry name" value="Tnp_DDE_dom"/>
</dbReference>
<dbReference type="PANTHER" id="PTHR33408:SF2">
    <property type="entry name" value="TRANSPOSASE DDE DOMAIN-CONTAINING PROTEIN"/>
    <property type="match status" value="1"/>
</dbReference>
<sequence length="185" mass="21899">MHKAPTFTSRGFVRKRKKGCILTHLQRIGTGHVKTASGYVSENARYRVVRREGCPLRCRCFKAKGNRTIELNHRLRKYRQNAKELLCSEEGLKHRGQSCIEPEAVFEQMKYNMNYKRFRHFGKDKVFMDFAFFAVAFNIKKMCAKMAKEGIDWLIKRFYELTVAIFRCCEHISKYCSLKKMHRVV</sequence>
<evidence type="ECO:0000259" key="1">
    <source>
        <dbReference type="Pfam" id="PF13751"/>
    </source>
</evidence>
<organism evidence="2 3">
    <name type="scientific">Phocaeicola vulgatus</name>
    <name type="common">Bacteroides vulgatus</name>
    <dbReference type="NCBI Taxonomy" id="821"/>
    <lineage>
        <taxon>Bacteria</taxon>
        <taxon>Pseudomonadati</taxon>
        <taxon>Bacteroidota</taxon>
        <taxon>Bacteroidia</taxon>
        <taxon>Bacteroidales</taxon>
        <taxon>Bacteroidaceae</taxon>
        <taxon>Phocaeicola</taxon>
    </lineage>
</organism>
<dbReference type="EMBL" id="MNQV01000230">
    <property type="protein sequence ID" value="OKZ43942.1"/>
    <property type="molecule type" value="Genomic_DNA"/>
</dbReference>
<dbReference type="Proteomes" id="UP000186631">
    <property type="component" value="Unassembled WGS sequence"/>
</dbReference>
<evidence type="ECO:0000313" key="3">
    <source>
        <dbReference type="Proteomes" id="UP000186631"/>
    </source>
</evidence>
<dbReference type="AlphaFoldDB" id="A0A1Q6IT52"/>
<protein>
    <recommendedName>
        <fullName evidence="1">Transposase DDE domain-containing protein</fullName>
    </recommendedName>
</protein>